<evidence type="ECO:0000313" key="2">
    <source>
        <dbReference type="EMBL" id="KAL2716550.1"/>
    </source>
</evidence>
<accession>A0ABD2A7H5</accession>
<comment type="caution">
    <text evidence="2">The sequence shown here is derived from an EMBL/GenBank/DDBJ whole genome shotgun (WGS) entry which is preliminary data.</text>
</comment>
<feature type="compositionally biased region" description="Basic and acidic residues" evidence="1">
    <location>
        <begin position="94"/>
        <end position="113"/>
    </location>
</feature>
<dbReference type="EMBL" id="JAUDFV010000154">
    <property type="protein sequence ID" value="KAL2716550.1"/>
    <property type="molecule type" value="Genomic_DNA"/>
</dbReference>
<protein>
    <submittedName>
        <fullName evidence="2">Uncharacterized protein</fullName>
    </submittedName>
</protein>
<sequence length="113" mass="13028">MKKSRSRSSSQCITEEDFDQLQFRPTSFSTNYESSTHIFNQLRIIHPQFRPKSWSRVLEPSQNFLSTTTDLKMSEADGVDGGAIRKRGLTHLQLAEKPETPEAERHFGTRDLE</sequence>
<keyword evidence="3" id="KW-1185">Reference proteome</keyword>
<dbReference type="Proteomes" id="UP001607302">
    <property type="component" value="Unassembled WGS sequence"/>
</dbReference>
<name>A0ABD2A7H5_VESSQ</name>
<gene>
    <name evidence="2" type="ORF">V1478_014226</name>
</gene>
<proteinExistence type="predicted"/>
<reference evidence="2 3" key="1">
    <citation type="journal article" date="2024" name="Ann. Entomol. Soc. Am.">
        <title>Genomic analyses of the southern and eastern yellowjacket wasps (Hymenoptera: Vespidae) reveal evolutionary signatures of social life.</title>
        <authorList>
            <person name="Catto M.A."/>
            <person name="Caine P.B."/>
            <person name="Orr S.E."/>
            <person name="Hunt B.G."/>
            <person name="Goodisman M.A.D."/>
        </authorList>
    </citation>
    <scope>NUCLEOTIDE SEQUENCE [LARGE SCALE GENOMIC DNA]</scope>
    <source>
        <strain evidence="2">233</strain>
        <tissue evidence="2">Head and thorax</tissue>
    </source>
</reference>
<evidence type="ECO:0000313" key="3">
    <source>
        <dbReference type="Proteomes" id="UP001607302"/>
    </source>
</evidence>
<organism evidence="2 3">
    <name type="scientific">Vespula squamosa</name>
    <name type="common">Southern yellow jacket</name>
    <name type="synonym">Wasp</name>
    <dbReference type="NCBI Taxonomy" id="30214"/>
    <lineage>
        <taxon>Eukaryota</taxon>
        <taxon>Metazoa</taxon>
        <taxon>Ecdysozoa</taxon>
        <taxon>Arthropoda</taxon>
        <taxon>Hexapoda</taxon>
        <taxon>Insecta</taxon>
        <taxon>Pterygota</taxon>
        <taxon>Neoptera</taxon>
        <taxon>Endopterygota</taxon>
        <taxon>Hymenoptera</taxon>
        <taxon>Apocrita</taxon>
        <taxon>Aculeata</taxon>
        <taxon>Vespoidea</taxon>
        <taxon>Vespidae</taxon>
        <taxon>Vespinae</taxon>
        <taxon>Vespula</taxon>
    </lineage>
</organism>
<feature type="region of interest" description="Disordered" evidence="1">
    <location>
        <begin position="90"/>
        <end position="113"/>
    </location>
</feature>
<evidence type="ECO:0000256" key="1">
    <source>
        <dbReference type="SAM" id="MobiDB-lite"/>
    </source>
</evidence>
<dbReference type="AlphaFoldDB" id="A0ABD2A7H5"/>